<comment type="function">
    <text evidence="1">S-adenosyl-L-methionine-dependent methyltransferase that mediates RNA cap1 2'-O-ribose methylation to the 5'-cap structure of RNAs. Methylates the ribose of the first nucleotide of a m(7)GpppG-capped mRNA to produce m(7)GpppNmp (cap1).</text>
</comment>
<feature type="domain" description="RrmJ-type SAM-dependent 2'-O-MTase" evidence="3">
    <location>
        <begin position="155"/>
        <end position="345"/>
    </location>
</feature>
<dbReference type="InterPro" id="IPR029063">
    <property type="entry name" value="SAM-dependent_MTases_sf"/>
</dbReference>
<organism evidence="4 5">
    <name type="scientific">Planoprotostelium fungivorum</name>
    <dbReference type="NCBI Taxonomy" id="1890364"/>
    <lineage>
        <taxon>Eukaryota</taxon>
        <taxon>Amoebozoa</taxon>
        <taxon>Evosea</taxon>
        <taxon>Variosea</taxon>
        <taxon>Cavosteliida</taxon>
        <taxon>Cavosteliaceae</taxon>
        <taxon>Planoprotostelium</taxon>
    </lineage>
</organism>
<evidence type="ECO:0000256" key="2">
    <source>
        <dbReference type="SAM" id="MobiDB-lite"/>
    </source>
</evidence>
<accession>A0A2P6NZY6</accession>
<protein>
    <recommendedName>
        <fullName evidence="1">Cap-specific mRNA (nucleoside-2'-O-)-methyltransferase 1</fullName>
        <ecNumber evidence="1">2.1.1.57</ecNumber>
    </recommendedName>
    <alternativeName>
        <fullName evidence="1">Cap1 2'O-ribose methyltransferase 1</fullName>
    </alternativeName>
</protein>
<dbReference type="SUPFAM" id="SSF53335">
    <property type="entry name" value="S-adenosyl-L-methionine-dependent methyltransferases"/>
    <property type="match status" value="1"/>
</dbReference>
<proteinExistence type="predicted"/>
<dbReference type="Pfam" id="PF01728">
    <property type="entry name" value="FtsJ"/>
    <property type="match status" value="1"/>
</dbReference>
<dbReference type="EC" id="2.1.1.57" evidence="1"/>
<dbReference type="GO" id="GO:0006370">
    <property type="term" value="P:7-methylguanosine mRNA capping"/>
    <property type="evidence" value="ECO:0007669"/>
    <property type="project" value="UniProtKB-UniRule"/>
</dbReference>
<feature type="compositionally biased region" description="Basic and acidic residues" evidence="2">
    <location>
        <begin position="48"/>
        <end position="61"/>
    </location>
</feature>
<keyword evidence="5" id="KW-1185">Reference proteome</keyword>
<dbReference type="PANTHER" id="PTHR16121:SF0">
    <property type="entry name" value="CAP-SPECIFIC MRNA (NUCLEOSIDE-2'-O-)-METHYLTRANSFERASE 1"/>
    <property type="match status" value="1"/>
</dbReference>
<dbReference type="EMBL" id="MDYQ01000002">
    <property type="protein sequence ID" value="PRP89535.1"/>
    <property type="molecule type" value="Genomic_DNA"/>
</dbReference>
<dbReference type="Proteomes" id="UP000241769">
    <property type="component" value="Unassembled WGS sequence"/>
</dbReference>
<dbReference type="GO" id="GO:0005634">
    <property type="term" value="C:nucleus"/>
    <property type="evidence" value="ECO:0007669"/>
    <property type="project" value="UniProtKB-SubCell"/>
</dbReference>
<evidence type="ECO:0000259" key="3">
    <source>
        <dbReference type="PROSITE" id="PS51613"/>
    </source>
</evidence>
<reference evidence="4 5" key="1">
    <citation type="journal article" date="2018" name="Genome Biol. Evol.">
        <title>Multiple Roots of Fruiting Body Formation in Amoebozoa.</title>
        <authorList>
            <person name="Hillmann F."/>
            <person name="Forbes G."/>
            <person name="Novohradska S."/>
            <person name="Ferling I."/>
            <person name="Riege K."/>
            <person name="Groth M."/>
            <person name="Westermann M."/>
            <person name="Marz M."/>
            <person name="Spaller T."/>
            <person name="Winckler T."/>
            <person name="Schaap P."/>
            <person name="Glockner G."/>
        </authorList>
    </citation>
    <scope>NUCLEOTIDE SEQUENCE [LARGE SCALE GENOMIC DNA]</scope>
    <source>
        <strain evidence="4 5">Jena</strain>
    </source>
</reference>
<dbReference type="InterPro" id="IPR025816">
    <property type="entry name" value="RrmJ-type_MeTrfase"/>
</dbReference>
<dbReference type="PROSITE" id="PS51613">
    <property type="entry name" value="SAM_MT_RRMJ"/>
    <property type="match status" value="1"/>
</dbReference>
<keyword evidence="1" id="KW-0539">Nucleus</keyword>
<evidence type="ECO:0000256" key="1">
    <source>
        <dbReference type="RuleBase" id="RU368012"/>
    </source>
</evidence>
<dbReference type="InterPro" id="IPR050851">
    <property type="entry name" value="mRNA_Cap_2O-Ribose_MeTrfase"/>
</dbReference>
<dbReference type="InterPro" id="IPR002877">
    <property type="entry name" value="RNA_MeTrfase_FtsJ_dom"/>
</dbReference>
<keyword evidence="1" id="KW-0506">mRNA capping</keyword>
<dbReference type="GO" id="GO:0003676">
    <property type="term" value="F:nucleic acid binding"/>
    <property type="evidence" value="ECO:0007669"/>
    <property type="project" value="UniProtKB-UniRule"/>
</dbReference>
<feature type="compositionally biased region" description="Polar residues" evidence="2">
    <location>
        <begin position="448"/>
        <end position="481"/>
    </location>
</feature>
<keyword evidence="1" id="KW-0507">mRNA processing</keyword>
<dbReference type="InParanoid" id="A0A2P6NZY6"/>
<keyword evidence="1 4" id="KW-0808">Transferase</keyword>
<feature type="compositionally biased region" description="Basic and acidic residues" evidence="2">
    <location>
        <begin position="512"/>
        <end position="521"/>
    </location>
</feature>
<evidence type="ECO:0000313" key="4">
    <source>
        <dbReference type="EMBL" id="PRP89535.1"/>
    </source>
</evidence>
<evidence type="ECO:0000313" key="5">
    <source>
        <dbReference type="Proteomes" id="UP000241769"/>
    </source>
</evidence>
<sequence>MIEEDNNRDHDNRRARLNPDPSDQSPNNRGAKSGKGAGTTGWAPNESSGRDNGGHTEEDNMPRQTHSNQSVRDWPHHQEADMLRGSGLTDEIPLKFQIEEGVKSAASGQYNDIFCSNDLIQKLHAYKNKLEHIPKESYYKARSKANAYEGLGKHIFINRAAIKMANMDAIFSFTRPKHPESDNRLHFADVCAGPGGFSEYILWRKRRDARGWGLTLRGKEDFRVFSFCPEAPRENFTAVYGVDDTGDVTVTDNIRNFSETGLDVTGDENNQETRSKQLILCQIATMLCTLREHGNFFCKIFDVFTPFTVGLLYILYRSFEEISIIKPYTCRPANSERYIVGMNLVRRDNLKIAEHLLTINDLLNRMKKGEDDVTHIIEEEIYSRDEKFMEYIRRSNLNIIKEQLEGLSTFFKFIDDSSLLGFSEQTDVARRCFKEWNLTDDSRRGRPPSNSGKSNSHGYNRESSQPYRDSNQPYRDSNVYQRDQETRPRQQEMYEPVIEDVRQKRQVKVASQKRETPAEEEPKFALNAMTMAALAKYKKR</sequence>
<keyword evidence="1 4" id="KW-0489">Methyltransferase</keyword>
<name>A0A2P6NZY6_9EUKA</name>
<dbReference type="Gene3D" id="3.40.50.12760">
    <property type="match status" value="1"/>
</dbReference>
<dbReference type="AlphaFoldDB" id="A0A2P6NZY6"/>
<feature type="compositionally biased region" description="Basic and acidic residues" evidence="2">
    <location>
        <begin position="1"/>
        <end position="14"/>
    </location>
</feature>
<comment type="subcellular location">
    <subcellularLocation>
        <location evidence="1">Nucleus</location>
    </subcellularLocation>
</comment>
<comment type="catalytic activity">
    <reaction evidence="1">
        <text>a 5'-end (N(7)-methyl 5'-triphosphoguanosine)-ribonucleoside in mRNA + S-adenosyl-L-methionine = a 5'-end (N(7)-methyl 5'-triphosphoguanosine)-(2'-O-methyl-ribonucleoside) in mRNA + S-adenosyl-L-homocysteine + H(+)</text>
        <dbReference type="Rhea" id="RHEA:67020"/>
        <dbReference type="Rhea" id="RHEA-COMP:17167"/>
        <dbReference type="Rhea" id="RHEA-COMP:17168"/>
        <dbReference type="ChEBI" id="CHEBI:15378"/>
        <dbReference type="ChEBI" id="CHEBI:57856"/>
        <dbReference type="ChEBI" id="CHEBI:59789"/>
        <dbReference type="ChEBI" id="CHEBI:156461"/>
        <dbReference type="ChEBI" id="CHEBI:167609"/>
        <dbReference type="EC" id="2.1.1.57"/>
    </reaction>
</comment>
<dbReference type="GO" id="GO:0005737">
    <property type="term" value="C:cytoplasm"/>
    <property type="evidence" value="ECO:0007669"/>
    <property type="project" value="TreeGrafter"/>
</dbReference>
<dbReference type="OrthoDB" id="10251234at2759"/>
<feature type="compositionally biased region" description="Polar residues" evidence="2">
    <location>
        <begin position="62"/>
        <end position="71"/>
    </location>
</feature>
<feature type="compositionally biased region" description="Basic and acidic residues" evidence="2">
    <location>
        <begin position="482"/>
        <end position="492"/>
    </location>
</feature>
<keyword evidence="1" id="KW-0949">S-adenosyl-L-methionine</keyword>
<dbReference type="GO" id="GO:0032259">
    <property type="term" value="P:methylation"/>
    <property type="evidence" value="ECO:0007669"/>
    <property type="project" value="UniProtKB-KW"/>
</dbReference>
<dbReference type="GO" id="GO:0016556">
    <property type="term" value="P:mRNA modification"/>
    <property type="evidence" value="ECO:0007669"/>
    <property type="project" value="UniProtKB-UniRule"/>
</dbReference>
<dbReference type="PANTHER" id="PTHR16121">
    <property type="entry name" value="CAP-SPECIFIC MRNA (NUCLEOSIDE-2'-O-)-METHYLTRANSFERASE 1-RELATED"/>
    <property type="match status" value="1"/>
</dbReference>
<comment type="caution">
    <text evidence="4">The sequence shown here is derived from an EMBL/GenBank/DDBJ whole genome shotgun (WGS) entry which is preliminary data.</text>
</comment>
<gene>
    <name evidence="4" type="ORF">PROFUN_00799</name>
</gene>
<dbReference type="GO" id="GO:0004483">
    <property type="term" value="F:methyltransferase cap1 activity"/>
    <property type="evidence" value="ECO:0007669"/>
    <property type="project" value="UniProtKB-UniRule"/>
</dbReference>
<feature type="region of interest" description="Disordered" evidence="2">
    <location>
        <begin position="439"/>
        <end position="521"/>
    </location>
</feature>
<dbReference type="STRING" id="1890364.A0A2P6NZY6"/>
<feature type="region of interest" description="Disordered" evidence="2">
    <location>
        <begin position="1"/>
        <end position="72"/>
    </location>
</feature>